<name>A0A1N7F623_9ACTN</name>
<feature type="chain" id="PRO_5039496107" evidence="2">
    <location>
        <begin position="27"/>
        <end position="1048"/>
    </location>
</feature>
<keyword evidence="1 2" id="KW-0732">Signal</keyword>
<organism evidence="4 5">
    <name type="scientific">Micromonospora avicenniae</name>
    <dbReference type="NCBI Taxonomy" id="1198245"/>
    <lineage>
        <taxon>Bacteria</taxon>
        <taxon>Bacillati</taxon>
        <taxon>Actinomycetota</taxon>
        <taxon>Actinomycetes</taxon>
        <taxon>Micromonosporales</taxon>
        <taxon>Micromonosporaceae</taxon>
        <taxon>Micromonospora</taxon>
    </lineage>
</organism>
<evidence type="ECO:0000259" key="3">
    <source>
        <dbReference type="Pfam" id="PF13860"/>
    </source>
</evidence>
<evidence type="ECO:0000313" key="5">
    <source>
        <dbReference type="Proteomes" id="UP000186004"/>
    </source>
</evidence>
<dbReference type="Gene3D" id="2.130.10.130">
    <property type="entry name" value="Integrin alpha, N-terminal"/>
    <property type="match status" value="1"/>
</dbReference>
<dbReference type="Pfam" id="PF13860">
    <property type="entry name" value="FlgD_ig"/>
    <property type="match status" value="1"/>
</dbReference>
<feature type="domain" description="FlgD/Vpr Ig-like" evidence="3">
    <location>
        <begin position="701"/>
        <end position="767"/>
    </location>
</feature>
<evidence type="ECO:0000313" key="4">
    <source>
        <dbReference type="EMBL" id="SIR95827.1"/>
    </source>
</evidence>
<dbReference type="InterPro" id="IPR013517">
    <property type="entry name" value="FG-GAP"/>
</dbReference>
<dbReference type="Proteomes" id="UP000186004">
    <property type="component" value="Unassembled WGS sequence"/>
</dbReference>
<dbReference type="InterPro" id="IPR028994">
    <property type="entry name" value="Integrin_alpha_N"/>
</dbReference>
<feature type="signal peptide" evidence="2">
    <location>
        <begin position="1"/>
        <end position="26"/>
    </location>
</feature>
<dbReference type="EMBL" id="FTNF01000031">
    <property type="protein sequence ID" value="SIR95827.1"/>
    <property type="molecule type" value="Genomic_DNA"/>
</dbReference>
<dbReference type="PANTHER" id="PTHR46580:SF4">
    <property type="entry name" value="ATP_GTP-BINDING PROTEIN"/>
    <property type="match status" value="1"/>
</dbReference>
<dbReference type="STRING" id="1198245.SAMN05444858_1312"/>
<dbReference type="RefSeq" id="WP_076473848.1">
    <property type="nucleotide sequence ID" value="NZ_FTNF01000031.1"/>
</dbReference>
<sequence length="1048" mass="109524">MGRSLSAGALATTLALGLLVTPAAPAAAEPGAAAREIAVFPESEATVPAHEAIIFAGVTGFLHLHNTSGEYLWTRYDTGETVPVPSLAGVKPSSLKPAGGDFVSTRFQVPAKPAPGKVSVLDLSDQSWQQWAVPTGSNGYAVLSVYGRTVMAVKLSGGVGSRAELLTFAEDGTIAGSTPITVPDGAVPTGIYPAATADLTSAVVGYANENGTLRSGLLDIASGQIMPIPGAPQVGWGAAVFRLTSDTVGWASSSMTGGGTYWLYSRSGLADGSNTEARKLTVPYDTVRRSAIVGDGLVTSRDASGWGATWEPAVAVSADGTRTTLLPRVDAEETAVVQAADGTALVVGGSGARDWAVRRISAQPGQAPTSTPLMPVRDPVENAGLLYHQGLVRHVQSEIVGTTGEPGYALYNHPIVDDGSVKAGGVAFAKPQVPCETGVQCVRLAEGNQEGVAYVSPGADGAKDTLYTFREFPSSYSTYSLPTQNGRVVDVGNRYVLVDDGATTDQYLVDNAHGSTTRLGPATGAALWFDTLYRTSGSSGWIQARDLMNSSPVSWNFSTGAPCAPTELQASARWLYWSCGVAGPAGVYDLQRNHNLSVPAGPAMLGDGFLVRHETGALYLTDFHDGTVRAPVKLADLAAGVPADGRRVTWAVDRHGSGVAYVDAENAVHVLDTGVPGTPVKAATSSVRDVAHPRTAGAGWYGSFGLTRSVTQWELTVTRKWTEEVVHRQTGAAARQSISVSWDGKLSSGEPALNGPYQWTLKATTADSSEPVTIGTKALLVGCGTFPFRGYDCYGGPGLLGVQATGEGHWYGTRRDQSVPGVLYDHGYTDNWCLSCSGASRTSALVPFGDFNGDVYPDLLVRDGDGGMKAHLGIGQLNFGGRQTVSLGAGWMMYKSILAPGDVNSDGHDDILGVDADGKLWLYTTTGKGGINSRVQVGSGWNIYSRVLGAGDLNGDGHGDLLGVDATGVMYAYFSNGDKGWSSRVKVFAGWNIYNSIVAIGDLDEDGRNDLVARDADGVLWSYAGLGNGSFEPRVKAGSGWNMYKIII</sequence>
<dbReference type="InterPro" id="IPR025965">
    <property type="entry name" value="FlgD/Vpr_Ig-like"/>
</dbReference>
<evidence type="ECO:0000256" key="1">
    <source>
        <dbReference type="ARBA" id="ARBA00022729"/>
    </source>
</evidence>
<dbReference type="Gene3D" id="2.60.40.4070">
    <property type="match status" value="1"/>
</dbReference>
<protein>
    <submittedName>
        <fullName evidence="4">FlgD Ig-like domain-containing protein</fullName>
    </submittedName>
</protein>
<dbReference type="SUPFAM" id="SSF69318">
    <property type="entry name" value="Integrin alpha N-terminal domain"/>
    <property type="match status" value="1"/>
</dbReference>
<proteinExistence type="predicted"/>
<dbReference type="PANTHER" id="PTHR46580">
    <property type="entry name" value="SENSOR KINASE-RELATED"/>
    <property type="match status" value="1"/>
</dbReference>
<evidence type="ECO:0000256" key="2">
    <source>
        <dbReference type="SAM" id="SignalP"/>
    </source>
</evidence>
<reference evidence="4 5" key="1">
    <citation type="submission" date="2017-01" db="EMBL/GenBank/DDBJ databases">
        <authorList>
            <person name="Mah S.A."/>
            <person name="Swanson W.J."/>
            <person name="Moy G.W."/>
            <person name="Vacquier V.D."/>
        </authorList>
    </citation>
    <scope>NUCLEOTIDE SEQUENCE [LARGE SCALE GENOMIC DNA]</scope>
    <source>
        <strain evidence="4 5">DSM 45758</strain>
    </source>
</reference>
<dbReference type="AlphaFoldDB" id="A0A1N7F623"/>
<gene>
    <name evidence="4" type="ORF">SAMN05444858_1312</name>
</gene>
<dbReference type="Pfam" id="PF13517">
    <property type="entry name" value="FG-GAP_3"/>
    <property type="match status" value="1"/>
</dbReference>
<keyword evidence="5" id="KW-1185">Reference proteome</keyword>
<accession>A0A1N7F623</accession>